<dbReference type="InterPro" id="IPR036388">
    <property type="entry name" value="WH-like_DNA-bd_sf"/>
</dbReference>
<sequence>MTNITIDELDRKLLRALQADAGRSNHELAQAVHASPATCLRRVKRLRELGLIAREVALLNPERLAQAQGHGVQAVVEITLDQQGQEHVQAFAELAAADPQVQQCWQVSPGPDLVLVVQARDLPGYQALAQHLFTQHANVRNVKAFFCTQLIKFDPGLTIA</sequence>
<dbReference type="PANTHER" id="PTHR30154">
    <property type="entry name" value="LEUCINE-RESPONSIVE REGULATORY PROTEIN"/>
    <property type="match status" value="1"/>
</dbReference>
<keyword evidence="6" id="KW-1185">Reference proteome</keyword>
<gene>
    <name evidence="5" type="ORF">CCO03_05265</name>
</gene>
<dbReference type="InterPro" id="IPR019887">
    <property type="entry name" value="Tscrpt_reg_AsnC/Lrp_C"/>
</dbReference>
<dbReference type="Pfam" id="PF01037">
    <property type="entry name" value="AsnC_trans_reg"/>
    <property type="match status" value="1"/>
</dbReference>
<dbReference type="OrthoDB" id="9091488at2"/>
<protein>
    <submittedName>
        <fullName evidence="5">AsnC family transcriptional regulator</fullName>
    </submittedName>
</protein>
<dbReference type="PRINTS" id="PR00033">
    <property type="entry name" value="HTHASNC"/>
</dbReference>
<dbReference type="Gene3D" id="3.30.70.920">
    <property type="match status" value="1"/>
</dbReference>
<reference evidence="5 6" key="1">
    <citation type="submission" date="2017-05" db="EMBL/GenBank/DDBJ databases">
        <authorList>
            <person name="Song R."/>
            <person name="Chenine A.L."/>
            <person name="Ruprecht R.M."/>
        </authorList>
    </citation>
    <scope>NUCLEOTIDE SEQUENCE [LARGE SCALE GENOMIC DNA]</scope>
    <source>
        <strain evidence="5 6">DSM 26136</strain>
    </source>
</reference>
<dbReference type="GO" id="GO:0005829">
    <property type="term" value="C:cytosol"/>
    <property type="evidence" value="ECO:0007669"/>
    <property type="project" value="TreeGrafter"/>
</dbReference>
<evidence type="ECO:0000256" key="1">
    <source>
        <dbReference type="ARBA" id="ARBA00023015"/>
    </source>
</evidence>
<evidence type="ECO:0000259" key="4">
    <source>
        <dbReference type="PROSITE" id="PS50956"/>
    </source>
</evidence>
<dbReference type="InterPro" id="IPR036390">
    <property type="entry name" value="WH_DNA-bd_sf"/>
</dbReference>
<dbReference type="Pfam" id="PF13404">
    <property type="entry name" value="HTH_AsnC-type"/>
    <property type="match status" value="1"/>
</dbReference>
<dbReference type="SUPFAM" id="SSF46785">
    <property type="entry name" value="Winged helix' DNA-binding domain"/>
    <property type="match status" value="1"/>
</dbReference>
<dbReference type="AlphaFoldDB" id="A0A1Y0EKJ8"/>
<dbReference type="GO" id="GO:0043565">
    <property type="term" value="F:sequence-specific DNA binding"/>
    <property type="evidence" value="ECO:0007669"/>
    <property type="project" value="InterPro"/>
</dbReference>
<dbReference type="PROSITE" id="PS50956">
    <property type="entry name" value="HTH_ASNC_2"/>
    <property type="match status" value="1"/>
</dbReference>
<dbReference type="InterPro" id="IPR011008">
    <property type="entry name" value="Dimeric_a/b-barrel"/>
</dbReference>
<dbReference type="RefSeq" id="WP_087278175.1">
    <property type="nucleotide sequence ID" value="NZ_CP021455.1"/>
</dbReference>
<dbReference type="EMBL" id="CP021455">
    <property type="protein sequence ID" value="ARU04164.1"/>
    <property type="molecule type" value="Genomic_DNA"/>
</dbReference>
<evidence type="ECO:0000313" key="6">
    <source>
        <dbReference type="Proteomes" id="UP000196138"/>
    </source>
</evidence>
<name>A0A1Y0EKJ8_9BURK</name>
<dbReference type="SMART" id="SM00344">
    <property type="entry name" value="HTH_ASNC"/>
    <property type="match status" value="1"/>
</dbReference>
<dbReference type="SUPFAM" id="SSF54909">
    <property type="entry name" value="Dimeric alpha+beta barrel"/>
    <property type="match status" value="1"/>
</dbReference>
<dbReference type="InterPro" id="IPR000485">
    <property type="entry name" value="AsnC-type_HTH_dom"/>
</dbReference>
<dbReference type="GO" id="GO:0006355">
    <property type="term" value="P:regulation of DNA-templated transcription"/>
    <property type="evidence" value="ECO:0007669"/>
    <property type="project" value="UniProtKB-ARBA"/>
</dbReference>
<evidence type="ECO:0000313" key="5">
    <source>
        <dbReference type="EMBL" id="ARU04164.1"/>
    </source>
</evidence>
<accession>A0A1Y0EKJ8</accession>
<keyword evidence="3" id="KW-0804">Transcription</keyword>
<keyword evidence="1" id="KW-0805">Transcription regulation</keyword>
<dbReference type="InterPro" id="IPR019888">
    <property type="entry name" value="Tscrpt_reg_AsnC-like"/>
</dbReference>
<dbReference type="GO" id="GO:0043200">
    <property type="term" value="P:response to amino acid"/>
    <property type="evidence" value="ECO:0007669"/>
    <property type="project" value="TreeGrafter"/>
</dbReference>
<dbReference type="InterPro" id="IPR011991">
    <property type="entry name" value="ArsR-like_HTH"/>
</dbReference>
<dbReference type="KEGG" id="cser:CCO03_05265"/>
<dbReference type="PANTHER" id="PTHR30154:SF34">
    <property type="entry name" value="TRANSCRIPTIONAL REGULATOR AZLB"/>
    <property type="match status" value="1"/>
</dbReference>
<proteinExistence type="predicted"/>
<dbReference type="Gene3D" id="1.10.10.10">
    <property type="entry name" value="Winged helix-like DNA-binding domain superfamily/Winged helix DNA-binding domain"/>
    <property type="match status" value="1"/>
</dbReference>
<evidence type="ECO:0000256" key="2">
    <source>
        <dbReference type="ARBA" id="ARBA00023125"/>
    </source>
</evidence>
<organism evidence="5 6">
    <name type="scientific">Comamonas serinivorans</name>
    <dbReference type="NCBI Taxonomy" id="1082851"/>
    <lineage>
        <taxon>Bacteria</taxon>
        <taxon>Pseudomonadati</taxon>
        <taxon>Pseudomonadota</taxon>
        <taxon>Betaproteobacteria</taxon>
        <taxon>Burkholderiales</taxon>
        <taxon>Comamonadaceae</taxon>
        <taxon>Comamonas</taxon>
    </lineage>
</organism>
<evidence type="ECO:0000256" key="3">
    <source>
        <dbReference type="ARBA" id="ARBA00023163"/>
    </source>
</evidence>
<keyword evidence="2" id="KW-0238">DNA-binding</keyword>
<dbReference type="CDD" id="cd00090">
    <property type="entry name" value="HTH_ARSR"/>
    <property type="match status" value="1"/>
</dbReference>
<feature type="domain" description="HTH asnC-type" evidence="4">
    <location>
        <begin position="6"/>
        <end position="71"/>
    </location>
</feature>
<dbReference type="Proteomes" id="UP000196138">
    <property type="component" value="Chromosome"/>
</dbReference>